<sequence length="99" mass="11077">MRVLQVAVVAVPRAWRVWSLGVFIVLSDGLCSLVMGVVHSGEGSSQDRPLSLLAEFAWALLVKVLCPWPCVWLPRWPACLVSHFQVSRPRWRDLCVPVA</sequence>
<accession>A0A843XEG9</accession>
<evidence type="ECO:0000313" key="2">
    <source>
        <dbReference type="Proteomes" id="UP000652761"/>
    </source>
</evidence>
<proteinExistence type="predicted"/>
<dbReference type="EMBL" id="NMUH01007663">
    <property type="protein sequence ID" value="MQM17635.1"/>
    <property type="molecule type" value="Genomic_DNA"/>
</dbReference>
<keyword evidence="2" id="KW-1185">Reference proteome</keyword>
<reference evidence="1" key="1">
    <citation type="submission" date="2017-07" db="EMBL/GenBank/DDBJ databases">
        <title>Taro Niue Genome Assembly and Annotation.</title>
        <authorList>
            <person name="Atibalentja N."/>
            <person name="Keating K."/>
            <person name="Fields C.J."/>
        </authorList>
    </citation>
    <scope>NUCLEOTIDE SEQUENCE</scope>
    <source>
        <strain evidence="1">Niue_2</strain>
        <tissue evidence="1">Leaf</tissue>
    </source>
</reference>
<protein>
    <submittedName>
        <fullName evidence="1">Uncharacterized protein</fullName>
    </submittedName>
</protein>
<dbReference type="Proteomes" id="UP000652761">
    <property type="component" value="Unassembled WGS sequence"/>
</dbReference>
<comment type="caution">
    <text evidence="1">The sequence shown here is derived from an EMBL/GenBank/DDBJ whole genome shotgun (WGS) entry which is preliminary data.</text>
</comment>
<gene>
    <name evidence="1" type="ORF">Taro_050609</name>
</gene>
<evidence type="ECO:0000313" key="1">
    <source>
        <dbReference type="EMBL" id="MQM17635.1"/>
    </source>
</evidence>
<name>A0A843XEG9_COLES</name>
<organism evidence="1 2">
    <name type="scientific">Colocasia esculenta</name>
    <name type="common">Wild taro</name>
    <name type="synonym">Arum esculentum</name>
    <dbReference type="NCBI Taxonomy" id="4460"/>
    <lineage>
        <taxon>Eukaryota</taxon>
        <taxon>Viridiplantae</taxon>
        <taxon>Streptophyta</taxon>
        <taxon>Embryophyta</taxon>
        <taxon>Tracheophyta</taxon>
        <taxon>Spermatophyta</taxon>
        <taxon>Magnoliopsida</taxon>
        <taxon>Liliopsida</taxon>
        <taxon>Araceae</taxon>
        <taxon>Aroideae</taxon>
        <taxon>Colocasieae</taxon>
        <taxon>Colocasia</taxon>
    </lineage>
</organism>
<dbReference type="AlphaFoldDB" id="A0A843XEG9"/>